<keyword evidence="2" id="KW-1185">Reference proteome</keyword>
<dbReference type="EMBL" id="VUJX02000001">
    <property type="protein sequence ID" value="KAL0943459.1"/>
    <property type="molecule type" value="Genomic_DNA"/>
</dbReference>
<proteinExistence type="predicted"/>
<protein>
    <submittedName>
        <fullName evidence="1">FAD-dependent oxygenase</fullName>
    </submittedName>
</protein>
<dbReference type="Proteomes" id="UP000805649">
    <property type="component" value="Unassembled WGS sequence"/>
</dbReference>
<name>A0ACC3ZH68_COLTU</name>
<sequence>MYFRAALTASLATTALAQVRQGFNYGATNEDGSCRGYEDFVGYFNTAKSLAGTSGFTSARLYTSIQCGTVNDPISAYQAAIDTDTSILVGLWASAGRGIYENELNSLLRAAEQYGTAFTDRIVGISVGSEDLYRSSPDGVASNAGVGATGAEIEGYIGWLRDWIRGTALEGKPIGHVDTWTAWVRPENAGVAASVDWLGHNSFPYFESTKPNSIEQGPENFWSAVGNTESVAGGKPVFITETGWPHRGPQQGAAVASVDNARTYWSQVGCALFGQRNVWWYTLTDANTAQTDISFGTPKLIILDQRQTMEVIAAGIAWALNKTISPQQVLSRLGFASLVSQNITSSWPDLSSQLSPRASIVFPNEVSFGDSVSRWREWHAPEVSVVVNAFTESDVQATIRNAIAIDLRSWDNVDIAEDGKSATIGGGASVKKVVNTLWTAGKQTARVVLPNGEAVTASKETNPDLFWALQGAGHNFGIVTEWHYRIHDVKNKEWGYEILIYLGDKLEEVLELTNKMMLNQPPEITHWMYFVNIPEIDPTRPIIWYAIIHDGHVNKTTEYAKPLHDIEHVTVETGSVPMPNLAEKTFMGTETIGCAKGYTGLRYPIGLKKYDLAATRKVFDDITDMSNRIPEFAGSFFLLEGYSTHGVKAVNDKDSAFPHRDDEILVTSYIMYKPNSSLDALAQEYGERLRGHLLRASEDPERLRAYVNYAHGIEPVESIYGWDEWRLKKLRTLKKKWDPENRMRLYNPLV</sequence>
<accession>A0ACC3ZH68</accession>
<gene>
    <name evidence="1" type="ORF">CTRU02_201346</name>
</gene>
<evidence type="ECO:0000313" key="2">
    <source>
        <dbReference type="Proteomes" id="UP000805649"/>
    </source>
</evidence>
<evidence type="ECO:0000313" key="1">
    <source>
        <dbReference type="EMBL" id="KAL0943459.1"/>
    </source>
</evidence>
<reference evidence="1 2" key="1">
    <citation type="journal article" date="2020" name="Phytopathology">
        <title>Genome Sequence Resources of Colletotrichum truncatum, C. plurivorum, C. musicola, and C. sojae: Four Species Pathogenic to Soybean (Glycine max).</title>
        <authorList>
            <person name="Rogerio F."/>
            <person name="Boufleur T.R."/>
            <person name="Ciampi-Guillardi M."/>
            <person name="Sukno S.A."/>
            <person name="Thon M.R."/>
            <person name="Massola Junior N.S."/>
            <person name="Baroncelli R."/>
        </authorList>
    </citation>
    <scope>NUCLEOTIDE SEQUENCE [LARGE SCALE GENOMIC DNA]</scope>
    <source>
        <strain evidence="1 2">CMES1059</strain>
    </source>
</reference>
<comment type="caution">
    <text evidence="1">The sequence shown here is derived from an EMBL/GenBank/DDBJ whole genome shotgun (WGS) entry which is preliminary data.</text>
</comment>
<organism evidence="1 2">
    <name type="scientific">Colletotrichum truncatum</name>
    <name type="common">Anthracnose fungus</name>
    <name type="synonym">Colletotrichum capsici</name>
    <dbReference type="NCBI Taxonomy" id="5467"/>
    <lineage>
        <taxon>Eukaryota</taxon>
        <taxon>Fungi</taxon>
        <taxon>Dikarya</taxon>
        <taxon>Ascomycota</taxon>
        <taxon>Pezizomycotina</taxon>
        <taxon>Sordariomycetes</taxon>
        <taxon>Hypocreomycetidae</taxon>
        <taxon>Glomerellales</taxon>
        <taxon>Glomerellaceae</taxon>
        <taxon>Colletotrichum</taxon>
        <taxon>Colletotrichum truncatum species complex</taxon>
    </lineage>
</organism>